<name>A0A0B7A5N0_9EUPU</name>
<organism evidence="2">
    <name type="scientific">Arion vulgaris</name>
    <dbReference type="NCBI Taxonomy" id="1028688"/>
    <lineage>
        <taxon>Eukaryota</taxon>
        <taxon>Metazoa</taxon>
        <taxon>Spiralia</taxon>
        <taxon>Lophotrochozoa</taxon>
        <taxon>Mollusca</taxon>
        <taxon>Gastropoda</taxon>
        <taxon>Heterobranchia</taxon>
        <taxon>Euthyneura</taxon>
        <taxon>Panpulmonata</taxon>
        <taxon>Eupulmonata</taxon>
        <taxon>Stylommatophora</taxon>
        <taxon>Helicina</taxon>
        <taxon>Arionoidea</taxon>
        <taxon>Arionidae</taxon>
        <taxon>Arion</taxon>
    </lineage>
</organism>
<gene>
    <name evidence="2" type="primary">ORF94809</name>
</gene>
<evidence type="ECO:0000256" key="1">
    <source>
        <dbReference type="SAM" id="SignalP"/>
    </source>
</evidence>
<feature type="chain" id="PRO_5002127387" evidence="1">
    <location>
        <begin position="19"/>
        <end position="200"/>
    </location>
</feature>
<dbReference type="EMBL" id="HACG01028425">
    <property type="protein sequence ID" value="CEK75290.1"/>
    <property type="molecule type" value="Transcribed_RNA"/>
</dbReference>
<protein>
    <submittedName>
        <fullName evidence="2">Uncharacterized protein</fullName>
    </submittedName>
</protein>
<sequence>MKLLICSFFLVFILAVNGQDPTAICYPPIFQTAYFNLLTEDKGSISVDFNKQKYVEISSVSGYRYIHDFANLKSYAIMGEGNFTTCKAYNLQQSQIMYKCLPPYAKLVSPATGYLHHVTAARMYMQTWDIETESDMISRVSFSVVGGQPYWPIMSQEYGYHGTTNVYLYLNPTPAVANQTIFTIPTVCTEHTINTRPIIG</sequence>
<reference evidence="2" key="1">
    <citation type="submission" date="2014-12" db="EMBL/GenBank/DDBJ databases">
        <title>Insight into the proteome of Arion vulgaris.</title>
        <authorList>
            <person name="Aradska J."/>
            <person name="Bulat T."/>
            <person name="Smidak R."/>
            <person name="Sarate P."/>
            <person name="Gangsoo J."/>
            <person name="Sialana F."/>
            <person name="Bilban M."/>
            <person name="Lubec G."/>
        </authorList>
    </citation>
    <scope>NUCLEOTIDE SEQUENCE</scope>
    <source>
        <tissue evidence="2">Skin</tissue>
    </source>
</reference>
<feature type="signal peptide" evidence="1">
    <location>
        <begin position="1"/>
        <end position="18"/>
    </location>
</feature>
<proteinExistence type="predicted"/>
<evidence type="ECO:0000313" key="2">
    <source>
        <dbReference type="EMBL" id="CEK75290.1"/>
    </source>
</evidence>
<accession>A0A0B7A5N0</accession>
<dbReference type="AlphaFoldDB" id="A0A0B7A5N0"/>
<keyword evidence="1" id="KW-0732">Signal</keyword>